<proteinExistence type="predicted"/>
<dbReference type="EMBL" id="JABWDY010014783">
    <property type="protein sequence ID" value="KAF5197356.1"/>
    <property type="molecule type" value="Genomic_DNA"/>
</dbReference>
<comment type="caution">
    <text evidence="1">The sequence shown here is derived from an EMBL/GenBank/DDBJ whole genome shotgun (WGS) entry which is preliminary data.</text>
</comment>
<sequence length="69" mass="7862">MVICNKEVYARPEGQGGLSKYRFIIVVSYSQGVVSLFSQIPRGVVHPQNNFPRTQLRNEVALYICYPTE</sequence>
<accession>A0A7J6WJ02</accession>
<evidence type="ECO:0000313" key="2">
    <source>
        <dbReference type="Proteomes" id="UP000554482"/>
    </source>
</evidence>
<dbReference type="AlphaFoldDB" id="A0A7J6WJ02"/>
<organism evidence="1 2">
    <name type="scientific">Thalictrum thalictroides</name>
    <name type="common">Rue-anemone</name>
    <name type="synonym">Anemone thalictroides</name>
    <dbReference type="NCBI Taxonomy" id="46969"/>
    <lineage>
        <taxon>Eukaryota</taxon>
        <taxon>Viridiplantae</taxon>
        <taxon>Streptophyta</taxon>
        <taxon>Embryophyta</taxon>
        <taxon>Tracheophyta</taxon>
        <taxon>Spermatophyta</taxon>
        <taxon>Magnoliopsida</taxon>
        <taxon>Ranunculales</taxon>
        <taxon>Ranunculaceae</taxon>
        <taxon>Thalictroideae</taxon>
        <taxon>Thalictrum</taxon>
    </lineage>
</organism>
<keyword evidence="2" id="KW-1185">Reference proteome</keyword>
<gene>
    <name evidence="1" type="ORF">FRX31_013059</name>
</gene>
<protein>
    <submittedName>
        <fullName evidence="1">Uncharacterized protein</fullName>
    </submittedName>
</protein>
<name>A0A7J6WJ02_THATH</name>
<dbReference type="Proteomes" id="UP000554482">
    <property type="component" value="Unassembled WGS sequence"/>
</dbReference>
<reference evidence="1 2" key="1">
    <citation type="submission" date="2020-06" db="EMBL/GenBank/DDBJ databases">
        <title>Transcriptomic and genomic resources for Thalictrum thalictroides and T. hernandezii: Facilitating candidate gene discovery in an emerging model plant lineage.</title>
        <authorList>
            <person name="Arias T."/>
            <person name="Riano-Pachon D.M."/>
            <person name="Di Stilio V.S."/>
        </authorList>
    </citation>
    <scope>NUCLEOTIDE SEQUENCE [LARGE SCALE GENOMIC DNA]</scope>
    <source>
        <strain evidence="2">cv. WT478/WT964</strain>
        <tissue evidence="1">Leaves</tissue>
    </source>
</reference>
<evidence type="ECO:0000313" key="1">
    <source>
        <dbReference type="EMBL" id="KAF5197356.1"/>
    </source>
</evidence>